<dbReference type="RefSeq" id="WP_095133902.1">
    <property type="nucleotide sequence ID" value="NZ_NIBG01000009.1"/>
</dbReference>
<dbReference type="PANTHER" id="PTHR45528">
    <property type="entry name" value="SENSOR HISTIDINE KINASE CPXA"/>
    <property type="match status" value="1"/>
</dbReference>
<evidence type="ECO:0000256" key="12">
    <source>
        <dbReference type="ARBA" id="ARBA00023012"/>
    </source>
</evidence>
<evidence type="ECO:0000256" key="2">
    <source>
        <dbReference type="ARBA" id="ARBA00004651"/>
    </source>
</evidence>
<dbReference type="PRINTS" id="PR00344">
    <property type="entry name" value="BCTRLSENSOR"/>
</dbReference>
<evidence type="ECO:0000256" key="1">
    <source>
        <dbReference type="ARBA" id="ARBA00000085"/>
    </source>
</evidence>
<dbReference type="Pfam" id="PF02518">
    <property type="entry name" value="HATPase_c"/>
    <property type="match status" value="1"/>
</dbReference>
<dbReference type="PROSITE" id="PS50885">
    <property type="entry name" value="HAMP"/>
    <property type="match status" value="1"/>
</dbReference>
<evidence type="ECO:0000256" key="11">
    <source>
        <dbReference type="ARBA" id="ARBA00022989"/>
    </source>
</evidence>
<dbReference type="InterPro" id="IPR036097">
    <property type="entry name" value="HisK_dim/P_sf"/>
</dbReference>
<dbReference type="GO" id="GO:0000155">
    <property type="term" value="F:phosphorelay sensor kinase activity"/>
    <property type="evidence" value="ECO:0007669"/>
    <property type="project" value="InterPro"/>
</dbReference>
<dbReference type="GO" id="GO:0005524">
    <property type="term" value="F:ATP binding"/>
    <property type="evidence" value="ECO:0007669"/>
    <property type="project" value="UniProtKB-KW"/>
</dbReference>
<protein>
    <recommendedName>
        <fullName evidence="3">histidine kinase</fullName>
        <ecNumber evidence="3">2.7.13.3</ecNumber>
    </recommendedName>
</protein>
<dbReference type="SMART" id="SM00388">
    <property type="entry name" value="HisKA"/>
    <property type="match status" value="1"/>
</dbReference>
<keyword evidence="13 14" id="KW-0472">Membrane</keyword>
<reference evidence="17 18" key="1">
    <citation type="submission" date="2017-06" db="EMBL/GenBank/DDBJ databases">
        <title>Draft genome sequence of anaerobic fermentative bacterium Anaeromicrobium sediminis DY2726D isolated from West Pacific Ocean sediments.</title>
        <authorList>
            <person name="Zeng X."/>
        </authorList>
    </citation>
    <scope>NUCLEOTIDE SEQUENCE [LARGE SCALE GENOMIC DNA]</scope>
    <source>
        <strain evidence="17 18">DY2726D</strain>
    </source>
</reference>
<keyword evidence="8" id="KW-0547">Nucleotide-binding</keyword>
<dbReference type="Proteomes" id="UP000216024">
    <property type="component" value="Unassembled WGS sequence"/>
</dbReference>
<dbReference type="GO" id="GO:0005886">
    <property type="term" value="C:plasma membrane"/>
    <property type="evidence" value="ECO:0007669"/>
    <property type="project" value="UniProtKB-SubCell"/>
</dbReference>
<keyword evidence="6" id="KW-0808">Transferase</keyword>
<keyword evidence="18" id="KW-1185">Reference proteome</keyword>
<dbReference type="InterPro" id="IPR005467">
    <property type="entry name" value="His_kinase_dom"/>
</dbReference>
<dbReference type="OrthoDB" id="2359336at2"/>
<dbReference type="SMART" id="SM00387">
    <property type="entry name" value="HATPase_c"/>
    <property type="match status" value="1"/>
</dbReference>
<dbReference type="SUPFAM" id="SSF55874">
    <property type="entry name" value="ATPase domain of HSP90 chaperone/DNA topoisomerase II/histidine kinase"/>
    <property type="match status" value="1"/>
</dbReference>
<keyword evidence="9 17" id="KW-0418">Kinase</keyword>
<dbReference type="EC" id="2.7.13.3" evidence="3"/>
<dbReference type="FunFam" id="1.10.287.130:FF:000001">
    <property type="entry name" value="Two-component sensor histidine kinase"/>
    <property type="match status" value="1"/>
</dbReference>
<keyword evidence="4" id="KW-1003">Cell membrane</keyword>
<dbReference type="Gene3D" id="1.10.287.130">
    <property type="match status" value="1"/>
</dbReference>
<dbReference type="PROSITE" id="PS50109">
    <property type="entry name" value="HIS_KIN"/>
    <property type="match status" value="1"/>
</dbReference>
<dbReference type="Pfam" id="PF00512">
    <property type="entry name" value="HisKA"/>
    <property type="match status" value="1"/>
</dbReference>
<feature type="domain" description="Histidine kinase" evidence="15">
    <location>
        <begin position="250"/>
        <end position="464"/>
    </location>
</feature>
<keyword evidence="7 14" id="KW-0812">Transmembrane</keyword>
<evidence type="ECO:0000256" key="10">
    <source>
        <dbReference type="ARBA" id="ARBA00022840"/>
    </source>
</evidence>
<dbReference type="SUPFAM" id="SSF47384">
    <property type="entry name" value="Homodimeric domain of signal transducing histidine kinase"/>
    <property type="match status" value="1"/>
</dbReference>
<name>A0A267MIC7_9FIRM</name>
<dbReference type="CDD" id="cd00082">
    <property type="entry name" value="HisKA"/>
    <property type="match status" value="1"/>
</dbReference>
<keyword evidence="5" id="KW-0597">Phosphoprotein</keyword>
<dbReference type="InterPro" id="IPR050398">
    <property type="entry name" value="HssS/ArlS-like"/>
</dbReference>
<comment type="subcellular location">
    <subcellularLocation>
        <location evidence="2">Cell membrane</location>
        <topology evidence="2">Multi-pass membrane protein</topology>
    </subcellularLocation>
</comment>
<evidence type="ECO:0000256" key="7">
    <source>
        <dbReference type="ARBA" id="ARBA00022692"/>
    </source>
</evidence>
<comment type="catalytic activity">
    <reaction evidence="1">
        <text>ATP + protein L-histidine = ADP + protein N-phospho-L-histidine.</text>
        <dbReference type="EC" id="2.7.13.3"/>
    </reaction>
</comment>
<dbReference type="AlphaFoldDB" id="A0A267MIC7"/>
<evidence type="ECO:0000256" key="4">
    <source>
        <dbReference type="ARBA" id="ARBA00022475"/>
    </source>
</evidence>
<evidence type="ECO:0000256" key="13">
    <source>
        <dbReference type="ARBA" id="ARBA00023136"/>
    </source>
</evidence>
<dbReference type="Gene3D" id="3.30.450.20">
    <property type="entry name" value="PAS domain"/>
    <property type="match status" value="1"/>
</dbReference>
<dbReference type="SMART" id="SM00304">
    <property type="entry name" value="HAMP"/>
    <property type="match status" value="1"/>
</dbReference>
<dbReference type="FunFam" id="3.30.565.10:FF:000006">
    <property type="entry name" value="Sensor histidine kinase WalK"/>
    <property type="match status" value="1"/>
</dbReference>
<evidence type="ECO:0000259" key="16">
    <source>
        <dbReference type="PROSITE" id="PS50885"/>
    </source>
</evidence>
<dbReference type="SUPFAM" id="SSF158472">
    <property type="entry name" value="HAMP domain-like"/>
    <property type="match status" value="1"/>
</dbReference>
<keyword evidence="10" id="KW-0067">ATP-binding</keyword>
<dbReference type="CDD" id="cd06225">
    <property type="entry name" value="HAMP"/>
    <property type="match status" value="1"/>
</dbReference>
<feature type="transmembrane region" description="Helical" evidence="14">
    <location>
        <begin position="12"/>
        <end position="33"/>
    </location>
</feature>
<evidence type="ECO:0000256" key="9">
    <source>
        <dbReference type="ARBA" id="ARBA00022777"/>
    </source>
</evidence>
<dbReference type="CDD" id="cd00075">
    <property type="entry name" value="HATPase"/>
    <property type="match status" value="1"/>
</dbReference>
<evidence type="ECO:0000256" key="3">
    <source>
        <dbReference type="ARBA" id="ARBA00012438"/>
    </source>
</evidence>
<dbReference type="InterPro" id="IPR029151">
    <property type="entry name" value="Sensor-like_sf"/>
</dbReference>
<keyword evidence="12" id="KW-0902">Two-component regulatory system</keyword>
<accession>A0A267MIC7</accession>
<dbReference type="InterPro" id="IPR003661">
    <property type="entry name" value="HisK_dim/P_dom"/>
</dbReference>
<evidence type="ECO:0000313" key="18">
    <source>
        <dbReference type="Proteomes" id="UP000216024"/>
    </source>
</evidence>
<dbReference type="InterPro" id="IPR036890">
    <property type="entry name" value="HATPase_C_sf"/>
</dbReference>
<keyword evidence="11 14" id="KW-1133">Transmembrane helix</keyword>
<dbReference type="InterPro" id="IPR003660">
    <property type="entry name" value="HAMP_dom"/>
</dbReference>
<feature type="transmembrane region" description="Helical" evidence="14">
    <location>
        <begin position="166"/>
        <end position="188"/>
    </location>
</feature>
<dbReference type="EMBL" id="NIBG01000009">
    <property type="protein sequence ID" value="PAB59172.1"/>
    <property type="molecule type" value="Genomic_DNA"/>
</dbReference>
<dbReference type="SUPFAM" id="SSF103190">
    <property type="entry name" value="Sensory domain-like"/>
    <property type="match status" value="1"/>
</dbReference>
<dbReference type="Pfam" id="PF00672">
    <property type="entry name" value="HAMP"/>
    <property type="match status" value="1"/>
</dbReference>
<dbReference type="InterPro" id="IPR003594">
    <property type="entry name" value="HATPase_dom"/>
</dbReference>
<dbReference type="Gene3D" id="3.30.565.10">
    <property type="entry name" value="Histidine kinase-like ATPase, C-terminal domain"/>
    <property type="match status" value="1"/>
</dbReference>
<gene>
    <name evidence="17" type="ORF">CCE28_11680</name>
</gene>
<evidence type="ECO:0000256" key="8">
    <source>
        <dbReference type="ARBA" id="ARBA00022741"/>
    </source>
</evidence>
<evidence type="ECO:0000256" key="14">
    <source>
        <dbReference type="SAM" id="Phobius"/>
    </source>
</evidence>
<comment type="caution">
    <text evidence="17">The sequence shown here is derived from an EMBL/GenBank/DDBJ whole genome shotgun (WGS) entry which is preliminary data.</text>
</comment>
<dbReference type="Gene3D" id="1.10.8.500">
    <property type="entry name" value="HAMP domain in histidine kinase"/>
    <property type="match status" value="1"/>
</dbReference>
<evidence type="ECO:0000256" key="6">
    <source>
        <dbReference type="ARBA" id="ARBA00022679"/>
    </source>
</evidence>
<feature type="domain" description="HAMP" evidence="16">
    <location>
        <begin position="190"/>
        <end position="242"/>
    </location>
</feature>
<evidence type="ECO:0000313" key="17">
    <source>
        <dbReference type="EMBL" id="PAB59172.1"/>
    </source>
</evidence>
<evidence type="ECO:0000259" key="15">
    <source>
        <dbReference type="PROSITE" id="PS50109"/>
    </source>
</evidence>
<sequence>MAKDSIKRRMVSNFMIVIIVTVIIFEILLIGLVRKYYYGNVEDILVNQIKVSASLYEKYFSSKSLEENVLDDVDVFWHQTDAQVQIIDSKGKVLMDSIGVAYNQSMNSADFEKALSGEIGKYIGSVHYDSNKVMAISHPLKSGNEIVGVLRFVTSLKWVDLIIKNISFIFIGIGVLVMVIGAIVSLFLSNTIIEPIKELTKSAEKMSEGDFETRAKIFYNDEIGKLSNTLNYMAGEILKKERLKNDFISSVSHEIRTPLTGIKGWAVLLNNGIVKDEESIKEGLHIIEKESERLTEMVEELLDFSKLLSGQVTIKRENIHMEQIIEYIKTHMSSIAYRKNIEFLVEYEKPLAIVNVDKNKIKQVLINILDNAFKFVDENGLVKLTAKKEKSYVHILIEDNGCGICEEDLPKVKEKFYKGKNSKSKNGIGLSICDEIVKIHGGQLYIESEINNGTRVHIQLPIGEKKDEA</sequence>
<proteinExistence type="predicted"/>
<organism evidence="17 18">
    <name type="scientific">Anaeromicrobium sediminis</name>
    <dbReference type="NCBI Taxonomy" id="1478221"/>
    <lineage>
        <taxon>Bacteria</taxon>
        <taxon>Bacillati</taxon>
        <taxon>Bacillota</taxon>
        <taxon>Clostridia</taxon>
        <taxon>Peptostreptococcales</taxon>
        <taxon>Thermotaleaceae</taxon>
        <taxon>Anaeromicrobium</taxon>
    </lineage>
</organism>
<dbReference type="InterPro" id="IPR004358">
    <property type="entry name" value="Sig_transdc_His_kin-like_C"/>
</dbReference>
<evidence type="ECO:0000256" key="5">
    <source>
        <dbReference type="ARBA" id="ARBA00022553"/>
    </source>
</evidence>
<dbReference type="PANTHER" id="PTHR45528:SF1">
    <property type="entry name" value="SENSOR HISTIDINE KINASE CPXA"/>
    <property type="match status" value="1"/>
</dbReference>